<keyword evidence="7 8" id="KW-0479">Metal-binding</keyword>
<reference evidence="10 11" key="1">
    <citation type="journal article" date="2015" name="Genome Biol.">
        <title>Comparative genomics of Steinernema reveals deeply conserved gene regulatory networks.</title>
        <authorList>
            <person name="Dillman A.R."/>
            <person name="Macchietto M."/>
            <person name="Porter C.F."/>
            <person name="Rogers A."/>
            <person name="Williams B."/>
            <person name="Antoshechkin I."/>
            <person name="Lee M.M."/>
            <person name="Goodwin Z."/>
            <person name="Lu X."/>
            <person name="Lewis E.E."/>
            <person name="Goodrich-Blair H."/>
            <person name="Stock S.P."/>
            <person name="Adams B.J."/>
            <person name="Sternberg P.W."/>
            <person name="Mortazavi A."/>
        </authorList>
    </citation>
    <scope>NUCLEOTIDE SEQUENCE [LARGE SCALE GENOMIC DNA]</scope>
    <source>
        <strain evidence="10 11">ALL</strain>
    </source>
</reference>
<dbReference type="Gene3D" id="3.40.390.10">
    <property type="entry name" value="Collagenase (Catalytic Domain)"/>
    <property type="match status" value="1"/>
</dbReference>
<comment type="subcellular location">
    <subcellularLocation>
        <location evidence="1 6">Secreted</location>
    </subcellularLocation>
</comment>
<dbReference type="InterPro" id="IPR024079">
    <property type="entry name" value="MetalloPept_cat_dom_sf"/>
</dbReference>
<evidence type="ECO:0000259" key="9">
    <source>
        <dbReference type="PROSITE" id="PS51864"/>
    </source>
</evidence>
<comment type="caution">
    <text evidence="10">The sequence shown here is derived from an EMBL/GenBank/DDBJ whole genome shotgun (WGS) entry which is preliminary data.</text>
</comment>
<dbReference type="InterPro" id="IPR017050">
    <property type="entry name" value="Metallopeptidase_nem"/>
</dbReference>
<sequence>MWIGLTCLSFLALLPTLVVTDAYLASDDILLSEGQALRNDPNTAWPTDRSIAYFFDGIAIDKQEKIRKGFEFWEKHTCLRFQENGWNTPRIRVYKGGDCSSEIGRNPNSTTQRLSLDNDCERFGIATHEIAHTLGIHHQQNRYDRDQYVTINWFNINQYKDKAELNFKALSYQETDNYGVPYDYGSVLHYGALDFCKNLDINVITARDPLYQSTMGQRIQPSFYDILLVNKRYNCLPRCPNFYCANNGYRNPANCNECVCPWGFGGQLCDKRDPGRNNSATCGEDIEAGPHFATLRATLGPSMLSKPKASIHDHCHWHIKADL</sequence>
<dbReference type="Proteomes" id="UP000298663">
    <property type="component" value="Unassembled WGS sequence"/>
</dbReference>
<dbReference type="EMBL" id="AZBU02000007">
    <property type="protein sequence ID" value="TKR70774.1"/>
    <property type="molecule type" value="Genomic_DNA"/>
</dbReference>
<evidence type="ECO:0000256" key="7">
    <source>
        <dbReference type="PROSITE-ProRule" id="PRU01211"/>
    </source>
</evidence>
<dbReference type="InterPro" id="IPR001506">
    <property type="entry name" value="Peptidase_M12A"/>
</dbReference>
<keyword evidence="5" id="KW-0325">Glycoprotein</keyword>
<feature type="domain" description="Peptidase M12A" evidence="9">
    <location>
        <begin position="35"/>
        <end position="240"/>
    </location>
</feature>
<dbReference type="PANTHER" id="PTHR10127">
    <property type="entry name" value="DISCOIDIN, CUB, EGF, LAMININ , AND ZINC METALLOPROTEASE DOMAIN CONTAINING"/>
    <property type="match status" value="1"/>
</dbReference>
<feature type="active site" evidence="7">
    <location>
        <position position="129"/>
    </location>
</feature>
<evidence type="ECO:0000256" key="1">
    <source>
        <dbReference type="ARBA" id="ARBA00004613"/>
    </source>
</evidence>
<dbReference type="AlphaFoldDB" id="A0A4U5MMR1"/>
<evidence type="ECO:0000256" key="3">
    <source>
        <dbReference type="ARBA" id="ARBA00022729"/>
    </source>
</evidence>
<evidence type="ECO:0000313" key="11">
    <source>
        <dbReference type="Proteomes" id="UP000298663"/>
    </source>
</evidence>
<keyword evidence="7 8" id="KW-0378">Hydrolase</keyword>
<feature type="binding site" evidence="7">
    <location>
        <position position="138"/>
    </location>
    <ligand>
        <name>Zn(2+)</name>
        <dbReference type="ChEBI" id="CHEBI:29105"/>
        <note>catalytic</note>
    </ligand>
</feature>
<organism evidence="10 11">
    <name type="scientific">Steinernema carpocapsae</name>
    <name type="common">Entomopathogenic nematode</name>
    <dbReference type="NCBI Taxonomy" id="34508"/>
    <lineage>
        <taxon>Eukaryota</taxon>
        <taxon>Metazoa</taxon>
        <taxon>Ecdysozoa</taxon>
        <taxon>Nematoda</taxon>
        <taxon>Chromadorea</taxon>
        <taxon>Rhabditida</taxon>
        <taxon>Tylenchina</taxon>
        <taxon>Panagrolaimomorpha</taxon>
        <taxon>Strongyloidoidea</taxon>
        <taxon>Steinernematidae</taxon>
        <taxon>Steinernema</taxon>
    </lineage>
</organism>
<keyword evidence="7 8" id="KW-0645">Protease</keyword>
<dbReference type="PRINTS" id="PR00480">
    <property type="entry name" value="ASTACIN"/>
</dbReference>
<feature type="signal peptide" evidence="6 8">
    <location>
        <begin position="1"/>
        <end position="22"/>
    </location>
</feature>
<dbReference type="GO" id="GO:0008270">
    <property type="term" value="F:zinc ion binding"/>
    <property type="evidence" value="ECO:0007669"/>
    <property type="project" value="UniProtKB-UniRule"/>
</dbReference>
<dbReference type="GO" id="GO:0004222">
    <property type="term" value="F:metalloendopeptidase activity"/>
    <property type="evidence" value="ECO:0007669"/>
    <property type="project" value="UniProtKB-UniRule"/>
</dbReference>
<dbReference type="PROSITE" id="PS51864">
    <property type="entry name" value="ASTACIN"/>
    <property type="match status" value="1"/>
</dbReference>
<keyword evidence="3 6" id="KW-0732">Signal</keyword>
<dbReference type="PANTHER" id="PTHR10127:SF831">
    <property type="entry name" value="ZINC METALLOPROTEINASE NAS-37"/>
    <property type="match status" value="1"/>
</dbReference>
<dbReference type="InterPro" id="IPR034035">
    <property type="entry name" value="Astacin-like_dom"/>
</dbReference>
<reference evidence="10 11" key="2">
    <citation type="journal article" date="2019" name="G3 (Bethesda)">
        <title>Hybrid Assembly of the Genome of the Entomopathogenic Nematode Steinernema carpocapsae Identifies the X-Chromosome.</title>
        <authorList>
            <person name="Serra L."/>
            <person name="Macchietto M."/>
            <person name="Macias-Munoz A."/>
            <person name="McGill C.J."/>
            <person name="Rodriguez I.M."/>
            <person name="Rodriguez B."/>
            <person name="Murad R."/>
            <person name="Mortazavi A."/>
        </authorList>
    </citation>
    <scope>NUCLEOTIDE SEQUENCE [LARGE SCALE GENOMIC DNA]</scope>
    <source>
        <strain evidence="10 11">ALL</strain>
    </source>
</reference>
<dbReference type="SMART" id="SM00235">
    <property type="entry name" value="ZnMc"/>
    <property type="match status" value="1"/>
</dbReference>
<proteinExistence type="predicted"/>
<dbReference type="PIRSF" id="PIRSF036365">
    <property type="entry name" value="Astacin_nematoda"/>
    <property type="match status" value="1"/>
</dbReference>
<dbReference type="GO" id="GO:0018996">
    <property type="term" value="P:molting cycle, collagen and cuticulin-based cuticle"/>
    <property type="evidence" value="ECO:0007669"/>
    <property type="project" value="InterPro"/>
</dbReference>
<comment type="caution">
    <text evidence="7">Lacks conserved residue(s) required for the propagation of feature annotation.</text>
</comment>
<comment type="cofactor">
    <cofactor evidence="7 8">
        <name>Zn(2+)</name>
        <dbReference type="ChEBI" id="CHEBI:29105"/>
    </cofactor>
    <text evidence="7 8">Binds 1 zinc ion per subunit.</text>
</comment>
<evidence type="ECO:0000256" key="8">
    <source>
        <dbReference type="RuleBase" id="RU361183"/>
    </source>
</evidence>
<feature type="binding site" evidence="7">
    <location>
        <position position="128"/>
    </location>
    <ligand>
        <name>Zn(2+)</name>
        <dbReference type="ChEBI" id="CHEBI:29105"/>
        <note>catalytic</note>
    </ligand>
</feature>
<feature type="chain" id="PRO_5021036918" description="Zinc metalloproteinase" evidence="6 8">
    <location>
        <begin position="23"/>
        <end position="323"/>
    </location>
</feature>
<name>A0A4U5MMR1_STECR</name>
<evidence type="ECO:0000256" key="4">
    <source>
        <dbReference type="ARBA" id="ARBA00023157"/>
    </source>
</evidence>
<keyword evidence="4" id="KW-1015">Disulfide bond</keyword>
<protein>
    <recommendedName>
        <fullName evidence="6">Zinc metalloproteinase</fullName>
    </recommendedName>
</protein>
<dbReference type="Pfam" id="PF01400">
    <property type="entry name" value="Astacin"/>
    <property type="match status" value="1"/>
</dbReference>
<dbReference type="SUPFAM" id="SSF55486">
    <property type="entry name" value="Metalloproteases ('zincins'), catalytic domain"/>
    <property type="match status" value="1"/>
</dbReference>
<keyword evidence="2 6" id="KW-0964">Secreted</keyword>
<dbReference type="InterPro" id="IPR006026">
    <property type="entry name" value="Peptidase_Metallo"/>
</dbReference>
<keyword evidence="11" id="KW-1185">Reference proteome</keyword>
<evidence type="ECO:0000256" key="6">
    <source>
        <dbReference type="PIRNR" id="PIRNR036365"/>
    </source>
</evidence>
<evidence type="ECO:0000256" key="2">
    <source>
        <dbReference type="ARBA" id="ARBA00022525"/>
    </source>
</evidence>
<keyword evidence="7 8" id="KW-0862">Zinc</keyword>
<feature type="binding site" evidence="7">
    <location>
        <position position="132"/>
    </location>
    <ligand>
        <name>Zn(2+)</name>
        <dbReference type="ChEBI" id="CHEBI:29105"/>
        <note>catalytic</note>
    </ligand>
</feature>
<dbReference type="GO" id="GO:0006508">
    <property type="term" value="P:proteolysis"/>
    <property type="evidence" value="ECO:0007669"/>
    <property type="project" value="UniProtKB-KW"/>
</dbReference>
<dbReference type="GO" id="GO:0005576">
    <property type="term" value="C:extracellular region"/>
    <property type="evidence" value="ECO:0007669"/>
    <property type="project" value="UniProtKB-SubCell"/>
</dbReference>
<evidence type="ECO:0000313" key="10">
    <source>
        <dbReference type="EMBL" id="TKR70774.1"/>
    </source>
</evidence>
<dbReference type="CDD" id="cd04280">
    <property type="entry name" value="ZnMc_astacin_like"/>
    <property type="match status" value="1"/>
</dbReference>
<dbReference type="OrthoDB" id="5826793at2759"/>
<evidence type="ECO:0000256" key="5">
    <source>
        <dbReference type="ARBA" id="ARBA00023180"/>
    </source>
</evidence>
<accession>A0A4U5MMR1</accession>
<keyword evidence="7 8" id="KW-0482">Metalloprotease</keyword>
<gene>
    <name evidence="10" type="ORF">L596_022753</name>
</gene>